<dbReference type="Pfam" id="PF04773">
    <property type="entry name" value="FecR"/>
    <property type="match status" value="1"/>
</dbReference>
<dbReference type="PANTHER" id="PTHR30273">
    <property type="entry name" value="PERIPLASMIC SIGNAL SENSOR AND SIGMA FACTOR ACTIVATOR FECR-RELATED"/>
    <property type="match status" value="1"/>
</dbReference>
<dbReference type="PANTHER" id="PTHR30273:SF2">
    <property type="entry name" value="PROTEIN FECR"/>
    <property type="match status" value="1"/>
</dbReference>
<feature type="domain" description="Protein FecR C-terminal" evidence="3">
    <location>
        <begin position="308"/>
        <end position="377"/>
    </location>
</feature>
<dbReference type="Proteomes" id="UP000319209">
    <property type="component" value="Chromosome"/>
</dbReference>
<sequence length="379" mass="43733">MKSIIAKFIANTITEDELKLLYKWLEKTENQHEFKQYVVDYHDVNLATLKNDVNAAYGKVKHAINNNDDKLKKVIPLYKRKFIRYAVAVLVLVTIGLFFLTKNTLVENTKVSINPGTNKATLTLADGSHLILDSLTQYQNNILTSSGKEIRYKKVDNKTNSIEYNYLTIPRGGQYHIVLSDNTEVWLNSESQLKYPVNFITGKPREVELVYGEAYFEVSPSTKHEGSKFKVINLDQTIEVLGTKFNIKSYKGESQVYTTLVEGKVAINTKSDSKLLIPNEQAIYNIENNNLIIRDADVRGDIAWRHGEFVFQKKSLLDISKVLTRWYDVEFKFLNESLRDKRFNGEFNKNQNLETILELIQDTNKIKNYRIEGKLIVLE</sequence>
<reference evidence="4 5" key="1">
    <citation type="submission" date="2019-07" db="EMBL/GenBank/DDBJ databases">
        <title>Genome sequencing for Formosa sp. PS13.</title>
        <authorList>
            <person name="Park S.-J."/>
        </authorList>
    </citation>
    <scope>NUCLEOTIDE SEQUENCE [LARGE SCALE GENOMIC DNA]</scope>
    <source>
        <strain evidence="4 5">PS13</strain>
    </source>
</reference>
<dbReference type="AlphaFoldDB" id="A0A516GVF4"/>
<dbReference type="PIRSF" id="PIRSF018266">
    <property type="entry name" value="FecR"/>
    <property type="match status" value="1"/>
</dbReference>
<evidence type="ECO:0000259" key="2">
    <source>
        <dbReference type="Pfam" id="PF04773"/>
    </source>
</evidence>
<keyword evidence="5" id="KW-1185">Reference proteome</keyword>
<dbReference type="OrthoDB" id="649666at2"/>
<evidence type="ECO:0000313" key="5">
    <source>
        <dbReference type="Proteomes" id="UP000319209"/>
    </source>
</evidence>
<organism evidence="4 5">
    <name type="scientific">Formosa sediminum</name>
    <dbReference type="NCBI Taxonomy" id="2594004"/>
    <lineage>
        <taxon>Bacteria</taxon>
        <taxon>Pseudomonadati</taxon>
        <taxon>Bacteroidota</taxon>
        <taxon>Flavobacteriia</taxon>
        <taxon>Flavobacteriales</taxon>
        <taxon>Flavobacteriaceae</taxon>
        <taxon>Formosa</taxon>
    </lineage>
</organism>
<keyword evidence="1" id="KW-0472">Membrane</keyword>
<evidence type="ECO:0000259" key="3">
    <source>
        <dbReference type="Pfam" id="PF16344"/>
    </source>
</evidence>
<keyword evidence="1" id="KW-1133">Transmembrane helix</keyword>
<dbReference type="Gene3D" id="3.55.50.30">
    <property type="match status" value="1"/>
</dbReference>
<evidence type="ECO:0000313" key="4">
    <source>
        <dbReference type="EMBL" id="QDO95501.1"/>
    </source>
</evidence>
<dbReference type="EMBL" id="CP041637">
    <property type="protein sequence ID" value="QDO95501.1"/>
    <property type="molecule type" value="Genomic_DNA"/>
</dbReference>
<proteinExistence type="predicted"/>
<dbReference type="InterPro" id="IPR012373">
    <property type="entry name" value="Ferrdict_sens_TM"/>
</dbReference>
<dbReference type="RefSeq" id="WP_143382407.1">
    <property type="nucleotide sequence ID" value="NZ_CP041637.1"/>
</dbReference>
<dbReference type="InterPro" id="IPR032508">
    <property type="entry name" value="FecR_C"/>
</dbReference>
<dbReference type="GO" id="GO:0016989">
    <property type="term" value="F:sigma factor antagonist activity"/>
    <property type="evidence" value="ECO:0007669"/>
    <property type="project" value="TreeGrafter"/>
</dbReference>
<dbReference type="Pfam" id="PF16344">
    <property type="entry name" value="FecR_C"/>
    <property type="match status" value="1"/>
</dbReference>
<dbReference type="InterPro" id="IPR006860">
    <property type="entry name" value="FecR"/>
</dbReference>
<gene>
    <name evidence="4" type="ORF">FNB79_16485</name>
</gene>
<dbReference type="KEGG" id="fop:FNB79_16485"/>
<feature type="transmembrane region" description="Helical" evidence="1">
    <location>
        <begin position="82"/>
        <end position="100"/>
    </location>
</feature>
<accession>A0A516GVF4</accession>
<feature type="domain" description="FecR protein" evidence="2">
    <location>
        <begin position="170"/>
        <end position="265"/>
    </location>
</feature>
<evidence type="ECO:0000256" key="1">
    <source>
        <dbReference type="SAM" id="Phobius"/>
    </source>
</evidence>
<name>A0A516GVF4_9FLAO</name>
<keyword evidence="1" id="KW-0812">Transmembrane</keyword>
<dbReference type="Gene3D" id="2.60.120.1440">
    <property type="match status" value="1"/>
</dbReference>
<protein>
    <submittedName>
        <fullName evidence="4">DUF4974 domain-containing protein</fullName>
    </submittedName>
</protein>